<dbReference type="PANTHER" id="PTHR42780:SF1">
    <property type="entry name" value="ISOLEUCINE--TRNA LIGASE, CYTOPLASMIC"/>
    <property type="match status" value="1"/>
</dbReference>
<evidence type="ECO:0000256" key="17">
    <source>
        <dbReference type="PIRSR" id="PIRSR613078-2"/>
    </source>
</evidence>
<comment type="domain">
    <text evidence="15">IleRS has two distinct active sites: one for aminoacylation and one for editing. The misactivated valine is translocated from the active site to the editing site, which sterically excludes the correctly activated isoleucine. The single editing site contains two valyl binding pockets, one specific for each substrate (Val-AMP or Val-tRNA(Ile)).</text>
</comment>
<dbReference type="InterPro" id="IPR002301">
    <property type="entry name" value="Ile-tRNA-ligase"/>
</dbReference>
<dbReference type="InterPro" id="IPR029033">
    <property type="entry name" value="His_PPase_superfam"/>
</dbReference>
<dbReference type="GO" id="GO:0000049">
    <property type="term" value="F:tRNA binding"/>
    <property type="evidence" value="ECO:0007669"/>
    <property type="project" value="InterPro"/>
</dbReference>
<dbReference type="GO" id="GO:0004822">
    <property type="term" value="F:isoleucine-tRNA ligase activity"/>
    <property type="evidence" value="ECO:0007669"/>
    <property type="project" value="UniProtKB-UniRule"/>
</dbReference>
<evidence type="ECO:0000256" key="16">
    <source>
        <dbReference type="PIRSR" id="PIRSR613078-1"/>
    </source>
</evidence>
<keyword evidence="7 15" id="KW-0479">Metal-binding</keyword>
<keyword evidence="6 15" id="KW-0436">Ligase</keyword>
<dbReference type="InterPro" id="IPR009080">
    <property type="entry name" value="tRNAsynth_Ia_anticodon-bd"/>
</dbReference>
<evidence type="ECO:0000256" key="14">
    <source>
        <dbReference type="ARBA" id="ARBA00048359"/>
    </source>
</evidence>
<dbReference type="GO" id="GO:0005737">
    <property type="term" value="C:cytoplasm"/>
    <property type="evidence" value="ECO:0007669"/>
    <property type="project" value="UniProtKB-SubCell"/>
</dbReference>
<dbReference type="EMBL" id="PFDW01000074">
    <property type="protein sequence ID" value="PJE57880.1"/>
    <property type="molecule type" value="Genomic_DNA"/>
</dbReference>
<dbReference type="InterPro" id="IPR013155">
    <property type="entry name" value="M/V/L/I-tRNA-synth_anticd-bd"/>
</dbReference>
<evidence type="ECO:0000256" key="8">
    <source>
        <dbReference type="ARBA" id="ARBA00022741"/>
    </source>
</evidence>
<feature type="short sequence motif" description="'KMSKS' region" evidence="15">
    <location>
        <begin position="784"/>
        <end position="788"/>
    </location>
</feature>
<evidence type="ECO:0000256" key="6">
    <source>
        <dbReference type="ARBA" id="ARBA00022598"/>
    </source>
</evidence>
<reference evidence="21" key="1">
    <citation type="submission" date="2017-09" db="EMBL/GenBank/DDBJ databases">
        <title>Depth-based differentiation of microbial function through sediment-hosted aquifers and enrichment of novel symbionts in the deep terrestrial subsurface.</title>
        <authorList>
            <person name="Probst A.J."/>
            <person name="Ladd B."/>
            <person name="Jarett J.K."/>
            <person name="Geller-Mcgrath D.E."/>
            <person name="Sieber C.M.K."/>
            <person name="Emerson J.B."/>
            <person name="Anantharaman K."/>
            <person name="Thomas B.C."/>
            <person name="Malmstrom R."/>
            <person name="Stieglmeier M."/>
            <person name="Klingl A."/>
            <person name="Woyke T."/>
            <person name="Ryan C.M."/>
            <person name="Banfield J.F."/>
        </authorList>
    </citation>
    <scope>NUCLEOTIDE SEQUENCE [LARGE SCALE GENOMIC DNA]</scope>
</reference>
<evidence type="ECO:0000313" key="21">
    <source>
        <dbReference type="Proteomes" id="UP000231450"/>
    </source>
</evidence>
<dbReference type="SMART" id="SM00855">
    <property type="entry name" value="PGAM"/>
    <property type="match status" value="1"/>
</dbReference>
<dbReference type="CDD" id="cd07067">
    <property type="entry name" value="HP_PGM_like"/>
    <property type="match status" value="1"/>
</dbReference>
<feature type="active site" description="Proton donor/acceptor" evidence="16">
    <location>
        <position position="567"/>
    </location>
</feature>
<evidence type="ECO:0000256" key="2">
    <source>
        <dbReference type="ARBA" id="ARBA00004496"/>
    </source>
</evidence>
<dbReference type="InterPro" id="IPR002300">
    <property type="entry name" value="aa-tRNA-synth_Ia"/>
</dbReference>
<dbReference type="Pfam" id="PF00133">
    <property type="entry name" value="tRNA-synt_1"/>
    <property type="match status" value="2"/>
</dbReference>
<dbReference type="GO" id="GO:0005524">
    <property type="term" value="F:ATP binding"/>
    <property type="evidence" value="ECO:0007669"/>
    <property type="project" value="UniProtKB-UniRule"/>
</dbReference>
<dbReference type="SUPFAM" id="SSF53254">
    <property type="entry name" value="Phosphoglycerate mutase-like"/>
    <property type="match status" value="1"/>
</dbReference>
<evidence type="ECO:0000256" key="13">
    <source>
        <dbReference type="ARBA" id="ARBA00025217"/>
    </source>
</evidence>
<dbReference type="Pfam" id="PF08264">
    <property type="entry name" value="Anticodon_1"/>
    <property type="match status" value="1"/>
</dbReference>
<feature type="binding site" evidence="17">
    <location>
        <position position="543"/>
    </location>
    <ligand>
        <name>substrate</name>
    </ligand>
</feature>
<comment type="subcellular location">
    <subcellularLocation>
        <location evidence="2 15">Cytoplasm</location>
    </subcellularLocation>
</comment>
<dbReference type="CDD" id="cd07961">
    <property type="entry name" value="Anticodon_Ia_Ile_ABEc"/>
    <property type="match status" value="1"/>
</dbReference>
<dbReference type="SUPFAM" id="SSF52374">
    <property type="entry name" value="Nucleotidylyl transferase"/>
    <property type="match status" value="1"/>
</dbReference>
<accession>A0A2M8KD85</accession>
<dbReference type="SUPFAM" id="SSF47323">
    <property type="entry name" value="Anticodon-binding domain of a subclass of class I aminoacyl-tRNA synthetases"/>
    <property type="match status" value="1"/>
</dbReference>
<comment type="similarity">
    <text evidence="3 15">Belongs to the class-I aminoacyl-tRNA synthetase family. IleS type 2 subfamily.</text>
</comment>
<evidence type="ECO:0000256" key="15">
    <source>
        <dbReference type="HAMAP-Rule" id="MF_02003"/>
    </source>
</evidence>
<keyword evidence="12 15" id="KW-0030">Aminoacyl-tRNA synthetase</keyword>
<dbReference type="GO" id="GO:0008270">
    <property type="term" value="F:zinc ion binding"/>
    <property type="evidence" value="ECO:0007669"/>
    <property type="project" value="UniProtKB-UniRule"/>
</dbReference>
<evidence type="ECO:0000256" key="4">
    <source>
        <dbReference type="ARBA" id="ARBA00011245"/>
    </source>
</evidence>
<keyword evidence="9 15" id="KW-0862">Zinc</keyword>
<dbReference type="PRINTS" id="PR00984">
    <property type="entry name" value="TRNASYNTHILE"/>
</dbReference>
<feature type="domain" description="Methionyl/Valyl/Leucyl/Isoleucyl-tRNA synthetase anticodon-binding" evidence="19">
    <location>
        <begin position="868"/>
        <end position="1013"/>
    </location>
</feature>
<dbReference type="FunFam" id="3.40.50.620:FF:000063">
    <property type="entry name" value="Isoleucine--tRNA ligase"/>
    <property type="match status" value="1"/>
</dbReference>
<keyword evidence="5 15" id="KW-0963">Cytoplasm</keyword>
<proteinExistence type="inferred from homology"/>
<evidence type="ECO:0000313" key="20">
    <source>
        <dbReference type="EMBL" id="PJE57880.1"/>
    </source>
</evidence>
<comment type="subunit">
    <text evidence="4 15">Monomer.</text>
</comment>
<dbReference type="InterPro" id="IPR033709">
    <property type="entry name" value="Anticodon_Ile_ABEc"/>
</dbReference>
<dbReference type="Gene3D" id="3.40.50.1240">
    <property type="entry name" value="Phosphoglycerate mutase-like"/>
    <property type="match status" value="1"/>
</dbReference>
<dbReference type="PANTHER" id="PTHR42780">
    <property type="entry name" value="SOLEUCYL-TRNA SYNTHETASE"/>
    <property type="match status" value="1"/>
</dbReference>
<evidence type="ECO:0000256" key="10">
    <source>
        <dbReference type="ARBA" id="ARBA00022840"/>
    </source>
</evidence>
<keyword evidence="11 15" id="KW-0648">Protein biosynthesis</keyword>
<dbReference type="InterPro" id="IPR023586">
    <property type="entry name" value="Ile-tRNA-ligase_type2"/>
</dbReference>
<dbReference type="GO" id="GO:0002161">
    <property type="term" value="F:aminoacyl-tRNA deacylase activity"/>
    <property type="evidence" value="ECO:0007669"/>
    <property type="project" value="InterPro"/>
</dbReference>
<evidence type="ECO:0000256" key="7">
    <source>
        <dbReference type="ARBA" id="ARBA00022723"/>
    </source>
</evidence>
<dbReference type="Gene3D" id="1.10.730.10">
    <property type="entry name" value="Isoleucyl-tRNA Synthetase, Domain 1"/>
    <property type="match status" value="1"/>
</dbReference>
<evidence type="ECO:0000256" key="3">
    <source>
        <dbReference type="ARBA" id="ARBA00007078"/>
    </source>
</evidence>
<dbReference type="AlphaFoldDB" id="A0A2M8KD85"/>
<organism evidence="20 21">
    <name type="scientific">Candidatus Portnoybacteria bacterium CG10_big_fil_rev_8_21_14_0_10_36_7</name>
    <dbReference type="NCBI Taxonomy" id="1974812"/>
    <lineage>
        <taxon>Bacteria</taxon>
        <taxon>Candidatus Portnoyibacteriota</taxon>
    </lineage>
</organism>
<evidence type="ECO:0000256" key="9">
    <source>
        <dbReference type="ARBA" id="ARBA00022833"/>
    </source>
</evidence>
<dbReference type="Proteomes" id="UP000231450">
    <property type="component" value="Unassembled WGS sequence"/>
</dbReference>
<evidence type="ECO:0000256" key="11">
    <source>
        <dbReference type="ARBA" id="ARBA00022917"/>
    </source>
</evidence>
<evidence type="ECO:0000259" key="19">
    <source>
        <dbReference type="Pfam" id="PF08264"/>
    </source>
</evidence>
<sequence length="1148" mass="131646">MVNQFSSKKILPELEHEVLDFWDKNDIFEKSIKARQGAKLFNFYDGPPFATGQAHYGHILATTIKDSVTRYKTMRGFLVARRVGWDCHGLPIENLIEKDLKIKSKKVIEEEIGIEKFNDACRASVFSCVADFSTTLKRVGRWANYEDSYATMDPSYTESVWWVFKQLWDAGLVYKDYRVSAYCPRCGTTISNFEVNQGYKEANDPSIFIKFPISGKTDEYFLVWTTTPWTLPANVALAVNAKIKYVKVEINKEKLILAKERLDVLEGEYRIIEEFEGKKLQGVPYDAFYSFIKPDKKSHFLVLADFVSVEEGTGVVHVAPAFGVDDLNVSKENDLSVLMTINNEGKFLPEIKSLAGKFVKDADGEIIKELQGRGLILRSDRVRHSYPFCWRCDSPLIYMALDSWYIRVTDFKEDLVKVNQEINWQPKYIKDGRFGKWLGQARDWDFARTRYWGAPLPIWQCEQCEKKIAVSSRQEILSKVVGSGKLIFVRHGEAEQNVKSICNGDIKNNKYHLTDRGVNDAKELAEKLSKEKIDIIFSSDFLRTRETAEIISKGCEAEIIFDERLREINIGEFEGGSVADSRAFRDPKSDYYNVVFPKGESLAEVGKRMSDFIVEITNKYAGKNILVVSHQDPIKTAFVYFGQTNPKKVQSLESLISVGSHHTFFFNNEVDLSDLHRPYIDKIEFQCGCKGKMKRTNEVFDCWFESGSMPYAQWHYPFENKELVESTFPADFIAEGMDQTRGWFYTLTVLAIALTKKDLGLGKNQPAFKNVIVNGTILAENGQKLSKRLKNYPAPSLIFEKYGADAMRFFLMSSTAIGDDYLLSEKRLQEAWRRTIITLWNVYLFFDSYKNGESTSQISAPESNNLLDKWIISRINHHSELMIKHMDDYDLTHASRIIIDLADELSNWYVRRSRRRFQKDENPSDKKVAIETLGYVLQKTCLMTAPFMPFISEVIYKNIGGDKESVHLADFPIAETNLINNELEDAVARAREIISSGLAIRAELKIKVRQPLAEVRVKNKDKVLEDNKEILQQICEELNVKKVIFGAKIEKEIEFDLELTAELREEGIVREIGRQIQSLRKRNGFSVGDKINIEYACGDKELAMVIEKNSKQILVEVGAINISLALKELKDEIEVDKKKIRIEALPRG</sequence>
<evidence type="ECO:0000256" key="1">
    <source>
        <dbReference type="ARBA" id="ARBA00001947"/>
    </source>
</evidence>
<feature type="short sequence motif" description="'HIGH' region" evidence="15">
    <location>
        <begin position="48"/>
        <end position="58"/>
    </location>
</feature>
<comment type="function">
    <text evidence="13 15">Catalyzes the attachment of isoleucine to tRNA(Ile). As IleRS can inadvertently accommodate and process structurally similar amino acids such as valine, to avoid such errors it has two additional distinct tRNA(Ile)-dependent editing activities. One activity is designated as 'pretransfer' editing and involves the hydrolysis of activated Val-AMP. The other activity is designated 'posttransfer' editing and involves deacylation of mischarged Val-tRNA(Ile).</text>
</comment>
<name>A0A2M8KD85_9BACT</name>
<dbReference type="Gene3D" id="3.40.50.620">
    <property type="entry name" value="HUPs"/>
    <property type="match status" value="2"/>
</dbReference>
<gene>
    <name evidence="15" type="primary">ileS</name>
    <name evidence="20" type="ORF">COU81_03750</name>
</gene>
<comment type="cofactor">
    <cofactor evidence="1 15">
        <name>Zn(2+)</name>
        <dbReference type="ChEBI" id="CHEBI:29105"/>
    </cofactor>
</comment>
<dbReference type="HAMAP" id="MF_02003">
    <property type="entry name" value="Ile_tRNA_synth_type2"/>
    <property type="match status" value="1"/>
</dbReference>
<evidence type="ECO:0000259" key="18">
    <source>
        <dbReference type="Pfam" id="PF00133"/>
    </source>
</evidence>
<evidence type="ECO:0000256" key="5">
    <source>
        <dbReference type="ARBA" id="ARBA00022490"/>
    </source>
</evidence>
<dbReference type="InterPro" id="IPR013078">
    <property type="entry name" value="His_Pase_superF_clade-1"/>
</dbReference>
<evidence type="ECO:0000256" key="12">
    <source>
        <dbReference type="ARBA" id="ARBA00023146"/>
    </source>
</evidence>
<dbReference type="Pfam" id="PF19302">
    <property type="entry name" value="DUF5915"/>
    <property type="match status" value="1"/>
</dbReference>
<keyword evidence="8 15" id="KW-0547">Nucleotide-binding</keyword>
<dbReference type="Gene3D" id="3.90.740.10">
    <property type="entry name" value="Valyl/Leucyl/Isoleucyl-tRNA synthetase, editing domain"/>
    <property type="match status" value="1"/>
</dbReference>
<feature type="binding site" evidence="15">
    <location>
        <position position="787"/>
    </location>
    <ligand>
        <name>ATP</name>
        <dbReference type="ChEBI" id="CHEBI:30616"/>
    </ligand>
</feature>
<dbReference type="InterPro" id="IPR014729">
    <property type="entry name" value="Rossmann-like_a/b/a_fold"/>
</dbReference>
<dbReference type="GO" id="GO:0006428">
    <property type="term" value="P:isoleucyl-tRNA aminoacylation"/>
    <property type="evidence" value="ECO:0007669"/>
    <property type="project" value="UniProtKB-UniRule"/>
</dbReference>
<feature type="domain" description="Aminoacyl-tRNA synthetase class Ia" evidence="18">
    <location>
        <begin position="18"/>
        <end position="482"/>
    </location>
</feature>
<feature type="active site" description="Tele-phosphohistidine intermediate" evidence="16">
    <location>
        <position position="491"/>
    </location>
</feature>
<feature type="binding site" evidence="17">
    <location>
        <begin position="490"/>
        <end position="497"/>
    </location>
    <ligand>
        <name>substrate</name>
    </ligand>
</feature>
<feature type="domain" description="Aminoacyl-tRNA synthetase class Ia" evidence="18">
    <location>
        <begin position="665"/>
        <end position="819"/>
    </location>
</feature>
<dbReference type="Pfam" id="PF00300">
    <property type="entry name" value="His_Phos_1"/>
    <property type="match status" value="1"/>
</dbReference>
<dbReference type="InterPro" id="IPR009008">
    <property type="entry name" value="Val/Leu/Ile-tRNA-synth_edit"/>
</dbReference>
<dbReference type="EC" id="6.1.1.5" evidence="15"/>
<dbReference type="SUPFAM" id="SSF50677">
    <property type="entry name" value="ValRS/IleRS/LeuRS editing domain"/>
    <property type="match status" value="1"/>
</dbReference>
<protein>
    <recommendedName>
        <fullName evidence="15">Isoleucine--tRNA ligase</fullName>
        <ecNumber evidence="15">6.1.1.5</ecNumber>
    </recommendedName>
    <alternativeName>
        <fullName evidence="15">Isoleucyl-tRNA synthetase</fullName>
        <shortName evidence="15">IleRS</shortName>
    </alternativeName>
</protein>
<keyword evidence="10 15" id="KW-0067">ATP-binding</keyword>
<comment type="caution">
    <text evidence="20">The sequence shown here is derived from an EMBL/GenBank/DDBJ whole genome shotgun (WGS) entry which is preliminary data.</text>
</comment>
<comment type="catalytic activity">
    <reaction evidence="14 15">
        <text>tRNA(Ile) + L-isoleucine + ATP = L-isoleucyl-tRNA(Ile) + AMP + diphosphate</text>
        <dbReference type="Rhea" id="RHEA:11060"/>
        <dbReference type="Rhea" id="RHEA-COMP:9666"/>
        <dbReference type="Rhea" id="RHEA-COMP:9695"/>
        <dbReference type="ChEBI" id="CHEBI:30616"/>
        <dbReference type="ChEBI" id="CHEBI:33019"/>
        <dbReference type="ChEBI" id="CHEBI:58045"/>
        <dbReference type="ChEBI" id="CHEBI:78442"/>
        <dbReference type="ChEBI" id="CHEBI:78528"/>
        <dbReference type="ChEBI" id="CHEBI:456215"/>
        <dbReference type="EC" id="6.1.1.5"/>
    </reaction>
</comment>